<gene>
    <name evidence="2" type="ORF">SAMN05216167_104397</name>
</gene>
<dbReference type="EMBL" id="FOLQ01000004">
    <property type="protein sequence ID" value="SFD33416.1"/>
    <property type="molecule type" value="Genomic_DNA"/>
</dbReference>
<reference evidence="2 3" key="1">
    <citation type="submission" date="2016-10" db="EMBL/GenBank/DDBJ databases">
        <authorList>
            <person name="de Groot N.N."/>
        </authorList>
    </citation>
    <scope>NUCLEOTIDE SEQUENCE [LARGE SCALE GENOMIC DNA]</scope>
    <source>
        <strain evidence="2 3">DSM 26130</strain>
    </source>
</reference>
<feature type="transmembrane region" description="Helical" evidence="1">
    <location>
        <begin position="173"/>
        <end position="193"/>
    </location>
</feature>
<keyword evidence="1" id="KW-1133">Transmembrane helix</keyword>
<evidence type="ECO:0000313" key="2">
    <source>
        <dbReference type="EMBL" id="SFD33416.1"/>
    </source>
</evidence>
<dbReference type="AlphaFoldDB" id="A0A1I1RGD1"/>
<accession>A0A1I1RGD1</accession>
<feature type="transmembrane region" description="Helical" evidence="1">
    <location>
        <begin position="132"/>
        <end position="153"/>
    </location>
</feature>
<dbReference type="Proteomes" id="UP000198598">
    <property type="component" value="Unassembled WGS sequence"/>
</dbReference>
<name>A0A1I1RGD1_9BACT</name>
<proteinExistence type="predicted"/>
<keyword evidence="1" id="KW-0472">Membrane</keyword>
<dbReference type="STRING" id="662367.SAMN05216167_104397"/>
<protein>
    <recommendedName>
        <fullName evidence="4">DUF4234 domain-containing protein</fullName>
    </recommendedName>
</protein>
<evidence type="ECO:0000256" key="1">
    <source>
        <dbReference type="SAM" id="Phobius"/>
    </source>
</evidence>
<feature type="transmembrane region" description="Helical" evidence="1">
    <location>
        <begin position="39"/>
        <end position="59"/>
    </location>
</feature>
<organism evidence="2 3">
    <name type="scientific">Spirosoma endophyticum</name>
    <dbReference type="NCBI Taxonomy" id="662367"/>
    <lineage>
        <taxon>Bacteria</taxon>
        <taxon>Pseudomonadati</taxon>
        <taxon>Bacteroidota</taxon>
        <taxon>Cytophagia</taxon>
        <taxon>Cytophagales</taxon>
        <taxon>Cytophagaceae</taxon>
        <taxon>Spirosoma</taxon>
    </lineage>
</organism>
<keyword evidence="1" id="KW-0812">Transmembrane</keyword>
<keyword evidence="3" id="KW-1185">Reference proteome</keyword>
<evidence type="ECO:0008006" key="4">
    <source>
        <dbReference type="Google" id="ProtNLM"/>
    </source>
</evidence>
<sequence>MCLWLPNHIISKLPPEFDLFMDNNYQPAEYVDYVKKQPVWVFCLLSFFTFGLYTIYWFYKSWRFFRESYGWDIYPVWRAIFAVFFTHSLLETINDLAIEKGHPGISSNPYATGYVVIAIVQRLLDQTIPTSLALLPLLLMPFLFLIPTVKQLNYLYEKTHPNEYQPAFSPGELVALLLGGIVMGLGVAGTLLGEV</sequence>
<evidence type="ECO:0000313" key="3">
    <source>
        <dbReference type="Proteomes" id="UP000198598"/>
    </source>
</evidence>